<evidence type="ECO:0000313" key="4">
    <source>
        <dbReference type="Proteomes" id="UP001275932"/>
    </source>
</evidence>
<dbReference type="RefSeq" id="WP_370396339.1">
    <property type="nucleotide sequence ID" value="NZ_JALBUT010000001.1"/>
</dbReference>
<dbReference type="Pfam" id="PF03783">
    <property type="entry name" value="CsgG"/>
    <property type="match status" value="1"/>
</dbReference>
<proteinExistence type="predicted"/>
<keyword evidence="4" id="KW-1185">Reference proteome</keyword>
<dbReference type="Proteomes" id="UP001275932">
    <property type="component" value="Unassembled WGS sequence"/>
</dbReference>
<sequence>MKHTSICLLAIMTSLTAFAAPETVAKKTSIAVTKVVVTKSLENSLKAKGGAESLSRVVESMNSNLSSAFLSTRKFDVLTRTDLDALVAEQQFGESGNVDSKTAPQAGKFKGAQYIVTVAIDDYKDYMRKRNFGTLNKITETRIIRFGAVANLIDATTGSIKESTNFIISNEGRAEEDSRADTSSGDLTDSVIATLTRSMCNNIAFKISDIIYPAKIIGKTGKTIMFNRAADSGVKLGDVYEVFALGEVMIDPDTGETLGSEETLIGTIKVISVLPKFSKGVIVGEDNGIEKGQVLRLKENPKPEKSDTQDEEEL</sequence>
<evidence type="ECO:0000256" key="2">
    <source>
        <dbReference type="SAM" id="SignalP"/>
    </source>
</evidence>
<gene>
    <name evidence="3" type="ORF">MOX91_01665</name>
</gene>
<dbReference type="InterPro" id="IPR005534">
    <property type="entry name" value="Curli_assmbl/transp-comp_CsgG"/>
</dbReference>
<keyword evidence="2" id="KW-0732">Signal</keyword>
<name>A0ABU4WFA9_9BACT</name>
<protein>
    <submittedName>
        <fullName evidence="3">CsgG/HfaB family protein</fullName>
    </submittedName>
</protein>
<accession>A0ABU4WFA9</accession>
<feature type="compositionally biased region" description="Basic and acidic residues" evidence="1">
    <location>
        <begin position="296"/>
        <end position="308"/>
    </location>
</feature>
<feature type="chain" id="PRO_5045138932" evidence="2">
    <location>
        <begin position="20"/>
        <end position="314"/>
    </location>
</feature>
<feature type="signal peptide" evidence="2">
    <location>
        <begin position="1"/>
        <end position="19"/>
    </location>
</feature>
<feature type="region of interest" description="Disordered" evidence="1">
    <location>
        <begin position="294"/>
        <end position="314"/>
    </location>
</feature>
<evidence type="ECO:0000256" key="1">
    <source>
        <dbReference type="SAM" id="MobiDB-lite"/>
    </source>
</evidence>
<dbReference type="Gene3D" id="3.40.50.10610">
    <property type="entry name" value="ABC-type transport auxiliary lipoprotein component"/>
    <property type="match status" value="1"/>
</dbReference>
<evidence type="ECO:0000313" key="3">
    <source>
        <dbReference type="EMBL" id="MDX8414894.1"/>
    </source>
</evidence>
<reference evidence="3 4" key="1">
    <citation type="submission" date="2022-03" db="EMBL/GenBank/DDBJ databases">
        <title>Novel taxa within the pig intestine.</title>
        <authorList>
            <person name="Wylensek D."/>
            <person name="Bishof K."/>
            <person name="Afrizal A."/>
            <person name="Clavel T."/>
        </authorList>
    </citation>
    <scope>NUCLEOTIDE SEQUENCE [LARGE SCALE GENOMIC DNA]</scope>
    <source>
        <strain evidence="3 4">CLA-KB-P66</strain>
    </source>
</reference>
<organism evidence="3 4">
    <name type="scientific">Intestinicryptomonas porci</name>
    <dbReference type="NCBI Taxonomy" id="2926320"/>
    <lineage>
        <taxon>Bacteria</taxon>
        <taxon>Pseudomonadati</taxon>
        <taxon>Verrucomicrobiota</taxon>
        <taxon>Opitutia</taxon>
        <taxon>Opitutales</taxon>
        <taxon>Intestinicryptomonaceae</taxon>
        <taxon>Intestinicryptomonas</taxon>
    </lineage>
</organism>
<comment type="caution">
    <text evidence="3">The sequence shown here is derived from an EMBL/GenBank/DDBJ whole genome shotgun (WGS) entry which is preliminary data.</text>
</comment>
<dbReference type="EMBL" id="JALBUT010000001">
    <property type="protein sequence ID" value="MDX8414894.1"/>
    <property type="molecule type" value="Genomic_DNA"/>
</dbReference>